<protein>
    <recommendedName>
        <fullName evidence="6">Probable membrane transporter protein</fullName>
    </recommendedName>
</protein>
<dbReference type="RefSeq" id="WP_327966219.1">
    <property type="nucleotide sequence ID" value="NZ_JARMQG010000018.1"/>
</dbReference>
<evidence type="ECO:0000256" key="6">
    <source>
        <dbReference type="RuleBase" id="RU363041"/>
    </source>
</evidence>
<dbReference type="EMBL" id="JARMQG010000018">
    <property type="protein sequence ID" value="MED3561363.1"/>
    <property type="molecule type" value="Genomic_DNA"/>
</dbReference>
<dbReference type="PANTHER" id="PTHR43701">
    <property type="entry name" value="MEMBRANE TRANSPORTER PROTEIN MJ0441-RELATED"/>
    <property type="match status" value="1"/>
</dbReference>
<evidence type="ECO:0000256" key="1">
    <source>
        <dbReference type="ARBA" id="ARBA00004141"/>
    </source>
</evidence>
<comment type="caution">
    <text evidence="7">The sequence shown here is derived from an EMBL/GenBank/DDBJ whole genome shotgun (WGS) entry which is preliminary data.</text>
</comment>
<evidence type="ECO:0000256" key="3">
    <source>
        <dbReference type="ARBA" id="ARBA00022692"/>
    </source>
</evidence>
<keyword evidence="4 6" id="KW-1133">Transmembrane helix</keyword>
<evidence type="ECO:0000256" key="4">
    <source>
        <dbReference type="ARBA" id="ARBA00022989"/>
    </source>
</evidence>
<dbReference type="InterPro" id="IPR002781">
    <property type="entry name" value="TM_pro_TauE-like"/>
</dbReference>
<sequence>MTILQWILTVASGGIIGFTLGLIGGGGSILAVPLLLYVVGVKDPHIVIGSTALAVSINAFLNLIPHSRAGHVHLRPAIVFAIPGVVGAFSGSYLGKLLPSKQLLFLFALLMIFMAIRMILPKKSVKQAANIETEGMR</sequence>
<organism evidence="7 8">
    <name type="scientific">Bacillus xiapuensis</name>
    <dbReference type="NCBI Taxonomy" id="2014075"/>
    <lineage>
        <taxon>Bacteria</taxon>
        <taxon>Bacillati</taxon>
        <taxon>Bacillota</taxon>
        <taxon>Bacilli</taxon>
        <taxon>Bacillales</taxon>
        <taxon>Bacillaceae</taxon>
        <taxon>Bacillus</taxon>
    </lineage>
</organism>
<keyword evidence="3 6" id="KW-0812">Transmembrane</keyword>
<proteinExistence type="inferred from homology"/>
<evidence type="ECO:0000256" key="5">
    <source>
        <dbReference type="ARBA" id="ARBA00023136"/>
    </source>
</evidence>
<comment type="similarity">
    <text evidence="2 6">Belongs to the 4-toluene sulfonate uptake permease (TSUP) (TC 2.A.102) family.</text>
</comment>
<keyword evidence="8" id="KW-1185">Reference proteome</keyword>
<dbReference type="Pfam" id="PF01925">
    <property type="entry name" value="TauE"/>
    <property type="match status" value="1"/>
</dbReference>
<feature type="transmembrane region" description="Helical" evidence="6">
    <location>
        <begin position="102"/>
        <end position="120"/>
    </location>
</feature>
<accession>A0ABU6N7W1</accession>
<dbReference type="Proteomes" id="UP001330749">
    <property type="component" value="Unassembled WGS sequence"/>
</dbReference>
<feature type="transmembrane region" description="Helical" evidence="6">
    <location>
        <begin position="46"/>
        <end position="65"/>
    </location>
</feature>
<evidence type="ECO:0000313" key="8">
    <source>
        <dbReference type="Proteomes" id="UP001330749"/>
    </source>
</evidence>
<comment type="subcellular location">
    <subcellularLocation>
        <location evidence="6">Cell membrane</location>
        <topology evidence="6">Multi-pass membrane protein</topology>
    </subcellularLocation>
    <subcellularLocation>
        <location evidence="1">Membrane</location>
        <topology evidence="1">Multi-pass membrane protein</topology>
    </subcellularLocation>
</comment>
<gene>
    <name evidence="7" type="ORF">P4447_02215</name>
</gene>
<dbReference type="PANTHER" id="PTHR43701:SF2">
    <property type="entry name" value="MEMBRANE TRANSPORTER PROTEIN YJNA-RELATED"/>
    <property type="match status" value="1"/>
</dbReference>
<keyword evidence="5 6" id="KW-0472">Membrane</keyword>
<name>A0ABU6N7W1_9BACI</name>
<keyword evidence="6" id="KW-1003">Cell membrane</keyword>
<evidence type="ECO:0000256" key="2">
    <source>
        <dbReference type="ARBA" id="ARBA00009142"/>
    </source>
</evidence>
<dbReference type="InterPro" id="IPR051598">
    <property type="entry name" value="TSUP/Inactive_protease-like"/>
</dbReference>
<feature type="transmembrane region" description="Helical" evidence="6">
    <location>
        <begin position="7"/>
        <end position="40"/>
    </location>
</feature>
<evidence type="ECO:0000313" key="7">
    <source>
        <dbReference type="EMBL" id="MED3561363.1"/>
    </source>
</evidence>
<reference evidence="7 8" key="1">
    <citation type="submission" date="2023-03" db="EMBL/GenBank/DDBJ databases">
        <title>Bacillus Genome Sequencing.</title>
        <authorList>
            <person name="Dunlap C."/>
        </authorList>
    </citation>
    <scope>NUCLEOTIDE SEQUENCE [LARGE SCALE GENOMIC DNA]</scope>
    <source>
        <strain evidence="7 8">B-14544</strain>
    </source>
</reference>
<feature type="transmembrane region" description="Helical" evidence="6">
    <location>
        <begin position="77"/>
        <end position="96"/>
    </location>
</feature>